<gene>
    <name evidence="6" type="primary">LOC115714552</name>
</gene>
<evidence type="ECO:0000313" key="6">
    <source>
        <dbReference type="EnsemblPlants" id="cds.novel_model_3561_5bd9a17a"/>
    </source>
</evidence>
<dbReference type="InterPro" id="IPR036638">
    <property type="entry name" value="HLH_DNA-bd_sf"/>
</dbReference>
<feature type="domain" description="BHLH" evidence="5">
    <location>
        <begin position="182"/>
        <end position="231"/>
    </location>
</feature>
<keyword evidence="3" id="KW-0804">Transcription</keyword>
<dbReference type="AlphaFoldDB" id="A0A803R0C9"/>
<dbReference type="GO" id="GO:0003700">
    <property type="term" value="F:DNA-binding transcription factor activity"/>
    <property type="evidence" value="ECO:0007669"/>
    <property type="project" value="TreeGrafter"/>
</dbReference>
<dbReference type="PANTHER" id="PTHR31945">
    <property type="entry name" value="TRANSCRIPTION FACTOR SCREAM2-RELATED"/>
    <property type="match status" value="1"/>
</dbReference>
<evidence type="ECO:0000313" key="7">
    <source>
        <dbReference type="Proteomes" id="UP000596661"/>
    </source>
</evidence>
<dbReference type="InterPro" id="IPR011598">
    <property type="entry name" value="bHLH_dom"/>
</dbReference>
<keyword evidence="7" id="KW-1185">Reference proteome</keyword>
<keyword evidence="4" id="KW-0539">Nucleus</keyword>
<dbReference type="InterPro" id="IPR051358">
    <property type="entry name" value="TF_AMS/ICE1/BHLH6-like"/>
</dbReference>
<comment type="subcellular location">
    <subcellularLocation>
        <location evidence="1">Nucleus</location>
    </subcellularLocation>
</comment>
<evidence type="ECO:0000256" key="3">
    <source>
        <dbReference type="ARBA" id="ARBA00023163"/>
    </source>
</evidence>
<evidence type="ECO:0000259" key="5">
    <source>
        <dbReference type="PROSITE" id="PS50888"/>
    </source>
</evidence>
<dbReference type="EMBL" id="UZAU01000392">
    <property type="status" value="NOT_ANNOTATED_CDS"/>
    <property type="molecule type" value="Genomic_DNA"/>
</dbReference>
<reference evidence="6" key="2">
    <citation type="submission" date="2021-03" db="UniProtKB">
        <authorList>
            <consortium name="EnsemblPlants"/>
        </authorList>
    </citation>
    <scope>IDENTIFICATION</scope>
</reference>
<dbReference type="OrthoDB" id="752464at2759"/>
<protein>
    <recommendedName>
        <fullName evidence="5">BHLH domain-containing protein</fullName>
    </recommendedName>
</protein>
<keyword evidence="2" id="KW-0805">Transcription regulation</keyword>
<name>A0A803R0C9_CANSA</name>
<dbReference type="PANTHER" id="PTHR31945:SF15">
    <property type="entry name" value="TRANSCRIPTION FACTOR BHLH61-RELATED"/>
    <property type="match status" value="1"/>
</dbReference>
<dbReference type="SMART" id="SM00353">
    <property type="entry name" value="HLH"/>
    <property type="match status" value="1"/>
</dbReference>
<dbReference type="GO" id="GO:0043565">
    <property type="term" value="F:sequence-specific DNA binding"/>
    <property type="evidence" value="ECO:0007669"/>
    <property type="project" value="TreeGrafter"/>
</dbReference>
<reference evidence="6" key="1">
    <citation type="submission" date="2018-11" db="EMBL/GenBank/DDBJ databases">
        <authorList>
            <person name="Grassa J C."/>
        </authorList>
    </citation>
    <scope>NUCLEOTIDE SEQUENCE [LARGE SCALE GENOMIC DNA]</scope>
</reference>
<dbReference type="Pfam" id="PF22754">
    <property type="entry name" value="bHLH-TF_ACT-like_plant"/>
    <property type="match status" value="1"/>
</dbReference>
<dbReference type="Gramene" id="novel_model_3561_5bd9a17a">
    <property type="protein sequence ID" value="cds.novel_model_3561_5bd9a17a"/>
    <property type="gene ID" value="novel_gene_1896_5bd9a17a"/>
</dbReference>
<dbReference type="EnsemblPlants" id="novel_model_3561_5bd9a17a">
    <property type="protein sequence ID" value="cds.novel_model_3561_5bd9a17a"/>
    <property type="gene ID" value="novel_gene_1896_5bd9a17a"/>
</dbReference>
<accession>A0A803R0C9</accession>
<dbReference type="OMA" id="GFLGCEN"/>
<evidence type="ECO:0000256" key="2">
    <source>
        <dbReference type="ARBA" id="ARBA00023015"/>
    </source>
</evidence>
<sequence length="355" mass="40008">MELTQHGFLEELLAPRRDNWSSFSSVLNDQFYPSGWSFDSFEENPVLAISNPPPFVGFSNPTDPNNNNNNNNSECPFIEHTLYPFVNHESVVLMPELNNNDTPSFPSQDQDYPSMVEDEEFGFLGCENQSCLEENKACKVEMEQQNTELPVFNIGLCGSGAEKKTTTTITTTTTSRPKKLEGQPSKNLMAERRRRKRLNDRLSMLRSIVPKISKMDRTSILGDTIDYMKELLERISKLQEEGMEDGNNQINLLGISKELKPSEVLVRNSPKFDVERRDMDTRIDICCAAKPGLLLSTVNTLEALGLEIQQCVISCFNDFSMQASCSEGAQQRTLISSEDIKQAIFRNAGYGGRCL</sequence>
<dbReference type="GO" id="GO:0005634">
    <property type="term" value="C:nucleus"/>
    <property type="evidence" value="ECO:0007669"/>
    <property type="project" value="UniProtKB-SubCell"/>
</dbReference>
<dbReference type="InterPro" id="IPR054502">
    <property type="entry name" value="bHLH-TF_ACT-like_plant"/>
</dbReference>
<organism evidence="6 7">
    <name type="scientific">Cannabis sativa</name>
    <name type="common">Hemp</name>
    <name type="synonym">Marijuana</name>
    <dbReference type="NCBI Taxonomy" id="3483"/>
    <lineage>
        <taxon>Eukaryota</taxon>
        <taxon>Viridiplantae</taxon>
        <taxon>Streptophyta</taxon>
        <taxon>Embryophyta</taxon>
        <taxon>Tracheophyta</taxon>
        <taxon>Spermatophyta</taxon>
        <taxon>Magnoliopsida</taxon>
        <taxon>eudicotyledons</taxon>
        <taxon>Gunneridae</taxon>
        <taxon>Pentapetalae</taxon>
        <taxon>rosids</taxon>
        <taxon>fabids</taxon>
        <taxon>Rosales</taxon>
        <taxon>Cannabaceae</taxon>
        <taxon>Cannabis</taxon>
    </lineage>
</organism>
<evidence type="ECO:0000256" key="4">
    <source>
        <dbReference type="ARBA" id="ARBA00023242"/>
    </source>
</evidence>
<proteinExistence type="predicted"/>
<dbReference type="Gene3D" id="4.10.280.10">
    <property type="entry name" value="Helix-loop-helix DNA-binding domain"/>
    <property type="match status" value="1"/>
</dbReference>
<dbReference type="PROSITE" id="PS50888">
    <property type="entry name" value="BHLH"/>
    <property type="match status" value="1"/>
</dbReference>
<dbReference type="Pfam" id="PF00010">
    <property type="entry name" value="HLH"/>
    <property type="match status" value="1"/>
</dbReference>
<dbReference type="SUPFAM" id="SSF47459">
    <property type="entry name" value="HLH, helix-loop-helix DNA-binding domain"/>
    <property type="match status" value="1"/>
</dbReference>
<evidence type="ECO:0000256" key="1">
    <source>
        <dbReference type="ARBA" id="ARBA00004123"/>
    </source>
</evidence>
<dbReference type="Proteomes" id="UP000596661">
    <property type="component" value="Chromosome 4"/>
</dbReference>
<dbReference type="GO" id="GO:0046983">
    <property type="term" value="F:protein dimerization activity"/>
    <property type="evidence" value="ECO:0007669"/>
    <property type="project" value="InterPro"/>
</dbReference>